<comment type="caution">
    <text evidence="1">The sequence shown here is derived from an EMBL/GenBank/DDBJ whole genome shotgun (WGS) entry which is preliminary data.</text>
</comment>
<evidence type="ECO:0000313" key="1">
    <source>
        <dbReference type="EMBL" id="CAK1233373.1"/>
    </source>
</evidence>
<sequence>MKNDTKKALNTSLTANVQGLNKHIQQNYNILLIEG</sequence>
<organism evidence="1 2">
    <name type="scientific">Fructobacillus fructosus</name>
    <dbReference type="NCBI Taxonomy" id="1631"/>
    <lineage>
        <taxon>Bacteria</taxon>
        <taxon>Bacillati</taxon>
        <taxon>Bacillota</taxon>
        <taxon>Bacilli</taxon>
        <taxon>Lactobacillales</taxon>
        <taxon>Lactobacillaceae</taxon>
        <taxon>Fructobacillus</taxon>
    </lineage>
</organism>
<keyword evidence="2" id="KW-1185">Reference proteome</keyword>
<reference evidence="1 2" key="1">
    <citation type="submission" date="2023-10" db="EMBL/GenBank/DDBJ databases">
        <authorList>
            <person name="Botero Cardona J."/>
        </authorList>
    </citation>
    <scope>NUCLEOTIDE SEQUENCE [LARGE SCALE GENOMIC DNA]</scope>
    <source>
        <strain evidence="1 2">R-54839</strain>
    </source>
</reference>
<gene>
    <name evidence="1" type="ORF">R54839_PPFHFPJH_00547</name>
</gene>
<dbReference type="EMBL" id="CAUZLR010000002">
    <property type="protein sequence ID" value="CAK1233373.1"/>
    <property type="molecule type" value="Genomic_DNA"/>
</dbReference>
<name>A0ABN9YMS7_9LACO</name>
<protein>
    <submittedName>
        <fullName evidence="1">Uncharacterized protein</fullName>
    </submittedName>
</protein>
<accession>A0ABN9YMS7</accession>
<evidence type="ECO:0000313" key="2">
    <source>
        <dbReference type="Proteomes" id="UP001314261"/>
    </source>
</evidence>
<proteinExistence type="predicted"/>
<dbReference type="Proteomes" id="UP001314261">
    <property type="component" value="Unassembled WGS sequence"/>
</dbReference>